<name>A0A0W8FY57_9ZZZZ</name>
<keyword evidence="5 6" id="KW-0472">Membrane</keyword>
<evidence type="ECO:0000256" key="5">
    <source>
        <dbReference type="ARBA" id="ARBA00023136"/>
    </source>
</evidence>
<comment type="similarity">
    <text evidence="2">Belongs to the nurim family.</text>
</comment>
<gene>
    <name evidence="7" type="ORF">ASZ90_004997</name>
</gene>
<proteinExistence type="inferred from homology"/>
<evidence type="ECO:0000256" key="3">
    <source>
        <dbReference type="ARBA" id="ARBA00022692"/>
    </source>
</evidence>
<evidence type="ECO:0000256" key="1">
    <source>
        <dbReference type="ARBA" id="ARBA00004127"/>
    </source>
</evidence>
<feature type="transmembrane region" description="Helical" evidence="6">
    <location>
        <begin position="74"/>
        <end position="96"/>
    </location>
</feature>
<evidence type="ECO:0000256" key="2">
    <source>
        <dbReference type="ARBA" id="ARBA00010631"/>
    </source>
</evidence>
<organism evidence="7">
    <name type="scientific">hydrocarbon metagenome</name>
    <dbReference type="NCBI Taxonomy" id="938273"/>
    <lineage>
        <taxon>unclassified sequences</taxon>
        <taxon>metagenomes</taxon>
        <taxon>ecological metagenomes</taxon>
    </lineage>
</organism>
<sequence>MTLLIDALIIVFLFVLFGYSHSILASNKLKKKLVEEIGNKIAFYRLFYNVVSLITFYLIYELSPKPGLIIYDLVYPWDIVIFVLQFFALIGFIWAASAVNIWEFLGIAQIKRYYRGEYDIKELDERYQLKQTGAFKYSRHPIYLFSILFLGLRPVMSFFYLVFFICLSLYFIIGSFYEEKKLVELFGDEYVQYQKTTSRFIPIKFLNHNKS</sequence>
<dbReference type="Gene3D" id="1.20.120.1630">
    <property type="match status" value="1"/>
</dbReference>
<dbReference type="InterPro" id="IPR007318">
    <property type="entry name" value="Phopholipid_MeTrfase"/>
</dbReference>
<evidence type="ECO:0008006" key="8">
    <source>
        <dbReference type="Google" id="ProtNLM"/>
    </source>
</evidence>
<dbReference type="GO" id="GO:0031965">
    <property type="term" value="C:nuclear membrane"/>
    <property type="evidence" value="ECO:0007669"/>
    <property type="project" value="TreeGrafter"/>
</dbReference>
<evidence type="ECO:0000313" key="7">
    <source>
        <dbReference type="EMBL" id="KUG25187.1"/>
    </source>
</evidence>
<keyword evidence="3 6" id="KW-0812">Transmembrane</keyword>
<comment type="subcellular location">
    <subcellularLocation>
        <location evidence="1">Endomembrane system</location>
        <topology evidence="1">Multi-pass membrane protein</topology>
    </subcellularLocation>
</comment>
<dbReference type="PANTHER" id="PTHR31040">
    <property type="entry name" value="NURIM"/>
    <property type="match status" value="1"/>
</dbReference>
<dbReference type="Pfam" id="PF04191">
    <property type="entry name" value="PEMT"/>
    <property type="match status" value="1"/>
</dbReference>
<dbReference type="InterPro" id="IPR033580">
    <property type="entry name" value="Nurim-like"/>
</dbReference>
<reference evidence="7" key="1">
    <citation type="journal article" date="2015" name="Proc. Natl. Acad. Sci. U.S.A.">
        <title>Networks of energetic and metabolic interactions define dynamics in microbial communities.</title>
        <authorList>
            <person name="Embree M."/>
            <person name="Liu J.K."/>
            <person name="Al-Bassam M.M."/>
            <person name="Zengler K."/>
        </authorList>
    </citation>
    <scope>NUCLEOTIDE SEQUENCE</scope>
</reference>
<dbReference type="PANTHER" id="PTHR31040:SF1">
    <property type="entry name" value="NURIM"/>
    <property type="match status" value="1"/>
</dbReference>
<feature type="transmembrane region" description="Helical" evidence="6">
    <location>
        <begin position="142"/>
        <end position="173"/>
    </location>
</feature>
<accession>A0A0W8FY57</accession>
<feature type="transmembrane region" description="Helical" evidence="6">
    <location>
        <begin position="41"/>
        <end position="62"/>
    </location>
</feature>
<evidence type="ECO:0000256" key="4">
    <source>
        <dbReference type="ARBA" id="ARBA00022989"/>
    </source>
</evidence>
<protein>
    <recommendedName>
        <fullName evidence="8">Methanethiol S-methyltransferase</fullName>
    </recommendedName>
</protein>
<keyword evidence="4 6" id="KW-1133">Transmembrane helix</keyword>
<evidence type="ECO:0000256" key="6">
    <source>
        <dbReference type="SAM" id="Phobius"/>
    </source>
</evidence>
<dbReference type="EMBL" id="LNQE01000750">
    <property type="protein sequence ID" value="KUG25187.1"/>
    <property type="molecule type" value="Genomic_DNA"/>
</dbReference>
<comment type="caution">
    <text evidence="7">The sequence shown here is derived from an EMBL/GenBank/DDBJ whole genome shotgun (WGS) entry which is preliminary data.</text>
</comment>
<dbReference type="AlphaFoldDB" id="A0A0W8FY57"/>